<keyword evidence="1" id="KW-1133">Transmembrane helix</keyword>
<dbReference type="Proteomes" id="UP000184111">
    <property type="component" value="Unassembled WGS sequence"/>
</dbReference>
<keyword evidence="1" id="KW-0812">Transmembrane</keyword>
<organism evidence="2 3">
    <name type="scientific">Actinacidiphila paucisporea</name>
    <dbReference type="NCBI Taxonomy" id="310782"/>
    <lineage>
        <taxon>Bacteria</taxon>
        <taxon>Bacillati</taxon>
        <taxon>Actinomycetota</taxon>
        <taxon>Actinomycetes</taxon>
        <taxon>Kitasatosporales</taxon>
        <taxon>Streptomycetaceae</taxon>
        <taxon>Actinacidiphila</taxon>
    </lineage>
</organism>
<dbReference type="OrthoDB" id="3661340at2"/>
<reference evidence="2 3" key="1">
    <citation type="submission" date="2016-11" db="EMBL/GenBank/DDBJ databases">
        <authorList>
            <person name="Jaros S."/>
            <person name="Januszkiewicz K."/>
            <person name="Wedrychowicz H."/>
        </authorList>
    </citation>
    <scope>NUCLEOTIDE SEQUENCE [LARGE SCALE GENOMIC DNA]</scope>
    <source>
        <strain evidence="2 3">CGMCC 4.2025</strain>
    </source>
</reference>
<dbReference type="STRING" id="310782.SAMN05216499_11649"/>
<evidence type="ECO:0000256" key="1">
    <source>
        <dbReference type="SAM" id="Phobius"/>
    </source>
</evidence>
<keyword evidence="1" id="KW-0472">Membrane</keyword>
<accession>A0A1M7MJ73</accession>
<dbReference type="RefSeq" id="WP_073500824.1">
    <property type="nucleotide sequence ID" value="NZ_FRBI01000016.1"/>
</dbReference>
<name>A0A1M7MJ73_9ACTN</name>
<sequence length="69" mass="7300">MLTGYLSRWRLRPTTVGTVFGFGAFMVPLGLGAPTAVPVVCFGVAGLFQPYASLPTTLFPRSTPSVLLP</sequence>
<evidence type="ECO:0000313" key="2">
    <source>
        <dbReference type="EMBL" id="SHM90502.1"/>
    </source>
</evidence>
<feature type="transmembrane region" description="Helical" evidence="1">
    <location>
        <begin position="20"/>
        <end position="48"/>
    </location>
</feature>
<proteinExistence type="predicted"/>
<protein>
    <submittedName>
        <fullName evidence="2">Uncharacterized protein</fullName>
    </submittedName>
</protein>
<gene>
    <name evidence="2" type="ORF">SAMN05216499_11649</name>
</gene>
<dbReference type="EMBL" id="FRBI01000016">
    <property type="protein sequence ID" value="SHM90502.1"/>
    <property type="molecule type" value="Genomic_DNA"/>
</dbReference>
<dbReference type="AlphaFoldDB" id="A0A1M7MJ73"/>
<evidence type="ECO:0000313" key="3">
    <source>
        <dbReference type="Proteomes" id="UP000184111"/>
    </source>
</evidence>
<keyword evidence="3" id="KW-1185">Reference proteome</keyword>